<evidence type="ECO:0000313" key="2">
    <source>
        <dbReference type="Proteomes" id="UP000246085"/>
    </source>
</evidence>
<dbReference type="KEGG" id="bvz:BRAD3257_8253"/>
<proteinExistence type="predicted"/>
<sequence>MMLYLIIVMDHIKYRMRFSMAVSGPSTAIERTGPD</sequence>
<evidence type="ECO:0000313" key="1">
    <source>
        <dbReference type="EMBL" id="SPP98841.1"/>
    </source>
</evidence>
<accession>A0A2U3QBM4</accession>
<name>A0A2U3QBM4_9BRAD</name>
<dbReference type="EMBL" id="LS398110">
    <property type="protein sequence ID" value="SPP98841.1"/>
    <property type="molecule type" value="Genomic_DNA"/>
</dbReference>
<protein>
    <submittedName>
        <fullName evidence="1">Uncharacterized protein</fullName>
    </submittedName>
</protein>
<gene>
    <name evidence="1" type="ORF">BRAD3257_8253</name>
</gene>
<dbReference type="AlphaFoldDB" id="A0A2U3QBM4"/>
<reference evidence="1 2" key="1">
    <citation type="submission" date="2018-03" db="EMBL/GenBank/DDBJ databases">
        <authorList>
            <person name="Gully D."/>
        </authorList>
    </citation>
    <scope>NUCLEOTIDE SEQUENCE [LARGE SCALE GENOMIC DNA]</scope>
    <source>
        <strain evidence="1">ORS3257</strain>
    </source>
</reference>
<organism evidence="1 2">
    <name type="scientific">Bradyrhizobium vignae</name>
    <dbReference type="NCBI Taxonomy" id="1549949"/>
    <lineage>
        <taxon>Bacteria</taxon>
        <taxon>Pseudomonadati</taxon>
        <taxon>Pseudomonadota</taxon>
        <taxon>Alphaproteobacteria</taxon>
        <taxon>Hyphomicrobiales</taxon>
        <taxon>Nitrobacteraceae</taxon>
        <taxon>Bradyrhizobium</taxon>
    </lineage>
</organism>
<dbReference type="Proteomes" id="UP000246085">
    <property type="component" value="Chromosome BRAD3257"/>
</dbReference>